<dbReference type="InterPro" id="IPR051790">
    <property type="entry name" value="Cytochrome_c-biogenesis_DsbD"/>
</dbReference>
<accession>A0A0G1D4Q9</accession>
<keyword evidence="1" id="KW-1133">Transmembrane helix</keyword>
<dbReference type="EMBL" id="LCDO01000004">
    <property type="protein sequence ID" value="KKS57018.1"/>
    <property type="molecule type" value="Genomic_DNA"/>
</dbReference>
<feature type="transmembrane region" description="Helical" evidence="1">
    <location>
        <begin position="163"/>
        <end position="189"/>
    </location>
</feature>
<gene>
    <name evidence="2" type="ORF">UV20_C0004G0114</name>
</gene>
<evidence type="ECO:0000256" key="1">
    <source>
        <dbReference type="SAM" id="Phobius"/>
    </source>
</evidence>
<keyword evidence="1" id="KW-0472">Membrane</keyword>
<feature type="transmembrane region" description="Helical" evidence="1">
    <location>
        <begin position="115"/>
        <end position="133"/>
    </location>
</feature>
<reference evidence="2 3" key="1">
    <citation type="journal article" date="2015" name="Nature">
        <title>rRNA introns, odd ribosomes, and small enigmatic genomes across a large radiation of phyla.</title>
        <authorList>
            <person name="Brown C.T."/>
            <person name="Hug L.A."/>
            <person name="Thomas B.C."/>
            <person name="Sharon I."/>
            <person name="Castelle C.J."/>
            <person name="Singh A."/>
            <person name="Wilkins M.J."/>
            <person name="Williams K.H."/>
            <person name="Banfield J.F."/>
        </authorList>
    </citation>
    <scope>NUCLEOTIDE SEQUENCE [LARGE SCALE GENOMIC DNA]</scope>
</reference>
<feature type="transmembrane region" description="Helical" evidence="1">
    <location>
        <begin position="243"/>
        <end position="260"/>
    </location>
</feature>
<keyword evidence="1" id="KW-0812">Transmembrane</keyword>
<feature type="transmembrane region" description="Helical" evidence="1">
    <location>
        <begin position="201"/>
        <end position="223"/>
    </location>
</feature>
<evidence type="ECO:0000313" key="2">
    <source>
        <dbReference type="EMBL" id="KKS57018.1"/>
    </source>
</evidence>
<dbReference type="PANTHER" id="PTHR31272">
    <property type="entry name" value="CYTOCHROME C-TYPE BIOGENESIS PROTEIN HI_1454-RELATED"/>
    <property type="match status" value="1"/>
</dbReference>
<protein>
    <submittedName>
        <fullName evidence="2">Uncharacterized protein</fullName>
    </submittedName>
</protein>
<dbReference type="PANTHER" id="PTHR31272:SF9">
    <property type="entry name" value="BLL1027 PROTEIN"/>
    <property type="match status" value="1"/>
</dbReference>
<comment type="caution">
    <text evidence="2">The sequence shown here is derived from an EMBL/GenBank/DDBJ whole genome shotgun (WGS) entry which is preliminary data.</text>
</comment>
<organism evidence="2 3">
    <name type="scientific">Candidatus Magasanikbacteria bacterium GW2011_GWA2_42_32</name>
    <dbReference type="NCBI Taxonomy" id="1619039"/>
    <lineage>
        <taxon>Bacteria</taxon>
        <taxon>Candidatus Magasanikiibacteriota</taxon>
    </lineage>
</organism>
<name>A0A0G1D4Q9_9BACT</name>
<evidence type="ECO:0000313" key="3">
    <source>
        <dbReference type="Proteomes" id="UP000034837"/>
    </source>
</evidence>
<dbReference type="AlphaFoldDB" id="A0A0G1D4Q9"/>
<feature type="transmembrane region" description="Helical" evidence="1">
    <location>
        <begin position="46"/>
        <end position="74"/>
    </location>
</feature>
<feature type="transmembrane region" description="Helical" evidence="1">
    <location>
        <begin position="86"/>
        <end position="109"/>
    </location>
</feature>
<sequence length="261" mass="28651">MKNKRIIILLSILFAIVGFLLLLKSSPGSAGVIWNISKGGTVLFPLVSISALIDSINPCAFSILLLTIAFLFSLGTLRKGMIKIGAAYIFGIFLAYLLIGLGILGTLHIFNTPHFMGKLGAFILIAMGIINLLNEFIPKFPIKLQIPHSAHSKMADLMKKSSLPAVFFLGILVGLCEFPCTGGPYLMVLGLLRDSATYTKGFFYLIWYNLLFVSPLVAVLFVASDRSILEKLQEWKRNNLNKTRLVGGLIMVILGILILMM</sequence>
<proteinExistence type="predicted"/>
<dbReference type="Proteomes" id="UP000034837">
    <property type="component" value="Unassembled WGS sequence"/>
</dbReference>